<keyword evidence="1" id="KW-0328">Glycosyltransferase</keyword>
<evidence type="ECO:0000256" key="1">
    <source>
        <dbReference type="ARBA" id="ARBA00022676"/>
    </source>
</evidence>
<feature type="domain" description="Glycosyltransferase subfamily 4-like N-terminal" evidence="3">
    <location>
        <begin position="31"/>
        <end position="195"/>
    </location>
</feature>
<dbReference type="InterPro" id="IPR028098">
    <property type="entry name" value="Glyco_trans_4-like_N"/>
</dbReference>
<proteinExistence type="predicted"/>
<sequence length="645" mass="69170">MSAHLAPDPGDRPGDASLKIAVVGPTHPYKGGVASHTTTLAHELEAAGHDVTLVSWSHLYPRFFYPGEQSVPSQGDPDVPPFPRTVRALSWARPDTLLSAGRRLRDVDLVIVVHVIPPVVPLHLMLLRAAGVGRTAMSGRGPRSVVIAHNVLPHEPHPGDAALMRTLFRRVDAVLVHSAEQSRLARELDADHVVVTELPPHLPGGDPAPRPAHRGPARLLALGLVRGYKGIDVLMRAMLRVPDVTLTVAGEIWGDAGEELRTLAEHRSLRDRVRIHSGYVPADRIAALLAQHDVLSLTYRSATASQNVLLAHQHGLAVLASDVGTFGDQVTDEVDGYLVPPADEDAVVAVLERLREPAEVERIRAGVTPPDLHAPWARYVGSLEALAAADLQADPTARPVVRRRSRLGRVADRAEDLVTLARLARDRRRPRLDLGRADFPSWLRATDVLAHDEEAVRARELARELGLPRGGDAIAEWAALGALGVLVGMRDDRRREALIIDASGAGSPFGRWARAAGYVPVEVELRGARSSMTLLDVDTATLDLITRLHPDDASAADIDETLTQAGWALRAGGLLCLTLPVGGTGSDVVGGAADLRAVVARAADAGFTLVGDVDGDLTARLRHASRVSTEPEAAHALVRLTFARR</sequence>
<protein>
    <submittedName>
        <fullName evidence="4">Glycosyltransferase family 4 protein</fullName>
    </submittedName>
</protein>
<dbReference type="Proteomes" id="UP001381003">
    <property type="component" value="Chromosome"/>
</dbReference>
<keyword evidence="2" id="KW-0808">Transferase</keyword>
<organism evidence="4 5">
    <name type="scientific">Janibacter terrae</name>
    <dbReference type="NCBI Taxonomy" id="103817"/>
    <lineage>
        <taxon>Bacteria</taxon>
        <taxon>Bacillati</taxon>
        <taxon>Actinomycetota</taxon>
        <taxon>Actinomycetes</taxon>
        <taxon>Micrococcales</taxon>
        <taxon>Intrasporangiaceae</taxon>
        <taxon>Janibacter</taxon>
    </lineage>
</organism>
<dbReference type="Pfam" id="PF13439">
    <property type="entry name" value="Glyco_transf_4"/>
    <property type="match status" value="1"/>
</dbReference>
<dbReference type="PANTHER" id="PTHR12526">
    <property type="entry name" value="GLYCOSYLTRANSFERASE"/>
    <property type="match status" value="1"/>
</dbReference>
<dbReference type="Pfam" id="PF13692">
    <property type="entry name" value="Glyco_trans_1_4"/>
    <property type="match status" value="1"/>
</dbReference>
<gene>
    <name evidence="4" type="ORF">N5P18_11720</name>
</gene>
<evidence type="ECO:0000313" key="4">
    <source>
        <dbReference type="EMBL" id="WWF04356.1"/>
    </source>
</evidence>
<dbReference type="CDD" id="cd03801">
    <property type="entry name" value="GT4_PimA-like"/>
    <property type="match status" value="1"/>
</dbReference>
<evidence type="ECO:0000259" key="3">
    <source>
        <dbReference type="Pfam" id="PF13439"/>
    </source>
</evidence>
<evidence type="ECO:0000256" key="2">
    <source>
        <dbReference type="ARBA" id="ARBA00022679"/>
    </source>
</evidence>
<dbReference type="EMBL" id="CP104874">
    <property type="protein sequence ID" value="WWF04356.1"/>
    <property type="molecule type" value="Genomic_DNA"/>
</dbReference>
<accession>A0ABZ2FB86</accession>
<dbReference type="PANTHER" id="PTHR12526:SF510">
    <property type="entry name" value="D-INOSITOL 3-PHOSPHATE GLYCOSYLTRANSFERASE"/>
    <property type="match status" value="1"/>
</dbReference>
<name>A0ABZ2FB86_9MICO</name>
<dbReference type="Gene3D" id="3.40.50.2000">
    <property type="entry name" value="Glycogen Phosphorylase B"/>
    <property type="match status" value="2"/>
</dbReference>
<keyword evidence="5" id="KW-1185">Reference proteome</keyword>
<evidence type="ECO:0000313" key="5">
    <source>
        <dbReference type="Proteomes" id="UP001381003"/>
    </source>
</evidence>
<dbReference type="SUPFAM" id="SSF53756">
    <property type="entry name" value="UDP-Glycosyltransferase/glycogen phosphorylase"/>
    <property type="match status" value="1"/>
</dbReference>
<reference evidence="4 5" key="1">
    <citation type="submission" date="2022-09" db="EMBL/GenBank/DDBJ databases">
        <title>Complete genome sequence of Janibacter terrae strain COS04-44, PCL-degrading bacteria isolated from oil spilled coast.</title>
        <authorList>
            <person name="Park H."/>
            <person name="Kim J.Y."/>
            <person name="An S.H."/>
            <person name="Lee C.M."/>
            <person name="Weon H.-Y."/>
        </authorList>
    </citation>
    <scope>NUCLEOTIDE SEQUENCE [LARGE SCALE GENOMIC DNA]</scope>
    <source>
        <strain evidence="4 5">COS04-44</strain>
    </source>
</reference>
<dbReference type="RefSeq" id="WP_338537768.1">
    <property type="nucleotide sequence ID" value="NZ_CP104874.1"/>
</dbReference>